<proteinExistence type="predicted"/>
<dbReference type="EMBL" id="JABXXO010000010">
    <property type="protein sequence ID" value="KAF7768510.1"/>
    <property type="molecule type" value="Genomic_DNA"/>
</dbReference>
<evidence type="ECO:0000313" key="1">
    <source>
        <dbReference type="EMBL" id="KAF7768510.1"/>
    </source>
</evidence>
<gene>
    <name evidence="1" type="ORF">Agabi119p4_7753</name>
</gene>
<accession>A0A8H7C8U0</accession>
<sequence>MGDSERSNSEKIGEVLTMYVPPTIHPAGMLLKSGTFSLMFLSTASGPLSYLGAFQLVRENTGDQGTSAAFLYAEGLHIPAHWI</sequence>
<reference evidence="1 2" key="1">
    <citation type="journal article" name="Sci. Rep.">
        <title>Telomere-to-telomere assembled and centromere annotated genomes of the two main subspecies of the button mushroom Agaricus bisporus reveal especially polymorphic chromosome ends.</title>
        <authorList>
            <person name="Sonnenberg A.S.M."/>
            <person name="Sedaghat-Telgerd N."/>
            <person name="Lavrijssen B."/>
            <person name="Ohm R.A."/>
            <person name="Hendrickx P.M."/>
            <person name="Scholtmeijer K."/>
            <person name="Baars J.J.P."/>
            <person name="van Peer A."/>
        </authorList>
    </citation>
    <scope>NUCLEOTIDE SEQUENCE [LARGE SCALE GENOMIC DNA]</scope>
    <source>
        <strain evidence="1 2">H119_p4</strain>
    </source>
</reference>
<organism evidence="1 2">
    <name type="scientific">Agaricus bisporus var. burnettii</name>
    <dbReference type="NCBI Taxonomy" id="192524"/>
    <lineage>
        <taxon>Eukaryota</taxon>
        <taxon>Fungi</taxon>
        <taxon>Dikarya</taxon>
        <taxon>Basidiomycota</taxon>
        <taxon>Agaricomycotina</taxon>
        <taxon>Agaricomycetes</taxon>
        <taxon>Agaricomycetidae</taxon>
        <taxon>Agaricales</taxon>
        <taxon>Agaricineae</taxon>
        <taxon>Agaricaceae</taxon>
        <taxon>Agaricus</taxon>
    </lineage>
</organism>
<evidence type="ECO:0000313" key="2">
    <source>
        <dbReference type="Proteomes" id="UP000629468"/>
    </source>
</evidence>
<name>A0A8H7C8U0_AGABI</name>
<dbReference type="Proteomes" id="UP000629468">
    <property type="component" value="Unassembled WGS sequence"/>
</dbReference>
<dbReference type="AlphaFoldDB" id="A0A8H7C8U0"/>
<protein>
    <submittedName>
        <fullName evidence="1">Uncharacterized protein</fullName>
    </submittedName>
</protein>
<comment type="caution">
    <text evidence="1">The sequence shown here is derived from an EMBL/GenBank/DDBJ whole genome shotgun (WGS) entry which is preliminary data.</text>
</comment>